<keyword evidence="2" id="KW-0732">Signal</keyword>
<evidence type="ECO:0000313" key="4">
    <source>
        <dbReference type="Proteomes" id="UP000179284"/>
    </source>
</evidence>
<organism evidence="3 4">
    <name type="scientific">Butyrivibrio hungatei</name>
    <dbReference type="NCBI Taxonomy" id="185008"/>
    <lineage>
        <taxon>Bacteria</taxon>
        <taxon>Bacillati</taxon>
        <taxon>Bacillota</taxon>
        <taxon>Clostridia</taxon>
        <taxon>Lachnospirales</taxon>
        <taxon>Lachnospiraceae</taxon>
        <taxon>Butyrivibrio</taxon>
    </lineage>
</organism>
<dbReference type="AlphaFoldDB" id="A0A1D9P0J3"/>
<evidence type="ECO:0000313" key="3">
    <source>
        <dbReference type="EMBL" id="AOZ95999.1"/>
    </source>
</evidence>
<accession>A0A1D9P0J3</accession>
<proteinExistence type="predicted"/>
<dbReference type="RefSeq" id="WP_071175721.1">
    <property type="nucleotide sequence ID" value="NZ_CP017831.1"/>
</dbReference>
<evidence type="ECO:0008006" key="5">
    <source>
        <dbReference type="Google" id="ProtNLM"/>
    </source>
</evidence>
<dbReference type="OrthoDB" id="2003102at2"/>
<protein>
    <recommendedName>
        <fullName evidence="5">Lipoprotein</fullName>
    </recommendedName>
</protein>
<reference evidence="4" key="1">
    <citation type="submission" date="2016-10" db="EMBL/GenBank/DDBJ databases">
        <title>The complete genome sequence of the rumen bacterium Butyrivibrio hungatei MB2003.</title>
        <authorList>
            <person name="Palevich N."/>
            <person name="Kelly W.J."/>
            <person name="Leahy S.C."/>
            <person name="Altermann E."/>
            <person name="Rakonjac J."/>
            <person name="Attwood G.T."/>
        </authorList>
    </citation>
    <scope>NUCLEOTIDE SEQUENCE [LARGE SCALE GENOMIC DNA]</scope>
    <source>
        <strain evidence="4">MB2003</strain>
    </source>
</reference>
<dbReference type="PROSITE" id="PS51257">
    <property type="entry name" value="PROKAR_LIPOPROTEIN"/>
    <property type="match status" value="1"/>
</dbReference>
<sequence length="246" mass="26644">MKINKKICAALLSASMTISLLTGCSSADKDAIRETSENFLSIVVSGTTDNIEKYASDSVSNGQFVRTFDSAYLSQKFKDGFASDEIDADTSAKVDSFCELFSSMVTGYEIKEVTVDKNGVGTVTATIDTAFPINVIDNDEAVSKMNTITETYATEKADEIQALYEEHTDEEVEAIVYNDMIVEILDMYEGLIQNASPETYAIVLTVEKNAETDSWVVTNVSTYDNASTGTTETAAETATAEASQSK</sequence>
<feature type="chain" id="PRO_5009444004" description="Lipoprotein" evidence="2">
    <location>
        <begin position="28"/>
        <end position="246"/>
    </location>
</feature>
<feature type="compositionally biased region" description="Low complexity" evidence="1">
    <location>
        <begin position="230"/>
        <end position="246"/>
    </location>
</feature>
<feature type="region of interest" description="Disordered" evidence="1">
    <location>
        <begin position="226"/>
        <end position="246"/>
    </location>
</feature>
<evidence type="ECO:0000256" key="1">
    <source>
        <dbReference type="SAM" id="MobiDB-lite"/>
    </source>
</evidence>
<name>A0A1D9P0J3_9FIRM</name>
<dbReference type="Proteomes" id="UP000179284">
    <property type="component" value="Chromosome I"/>
</dbReference>
<dbReference type="KEGG" id="bhu:bhn_I0965"/>
<feature type="signal peptide" evidence="2">
    <location>
        <begin position="1"/>
        <end position="27"/>
    </location>
</feature>
<gene>
    <name evidence="3" type="ORF">bhn_I0965</name>
</gene>
<evidence type="ECO:0000256" key="2">
    <source>
        <dbReference type="SAM" id="SignalP"/>
    </source>
</evidence>
<keyword evidence="4" id="KW-1185">Reference proteome</keyword>
<dbReference type="EMBL" id="CP017831">
    <property type="protein sequence ID" value="AOZ95999.1"/>
    <property type="molecule type" value="Genomic_DNA"/>
</dbReference>